<accession>A0A6C0CYR4</accession>
<dbReference type="EMBL" id="MN739510">
    <property type="protein sequence ID" value="QHT09407.1"/>
    <property type="molecule type" value="Genomic_DNA"/>
</dbReference>
<reference evidence="1" key="1">
    <citation type="journal article" date="2020" name="Nature">
        <title>Giant virus diversity and host interactions through global metagenomics.</title>
        <authorList>
            <person name="Schulz F."/>
            <person name="Roux S."/>
            <person name="Paez-Espino D."/>
            <person name="Jungbluth S."/>
            <person name="Walsh D.A."/>
            <person name="Denef V.J."/>
            <person name="McMahon K.D."/>
            <person name="Konstantinidis K.T."/>
            <person name="Eloe-Fadrosh E.A."/>
            <person name="Kyrpides N.C."/>
            <person name="Woyke T."/>
        </authorList>
    </citation>
    <scope>NUCLEOTIDE SEQUENCE</scope>
    <source>
        <strain evidence="1">GVMAG-M-3300023110-24</strain>
    </source>
</reference>
<name>A0A6C0CYR4_9ZZZZ</name>
<evidence type="ECO:0008006" key="2">
    <source>
        <dbReference type="Google" id="ProtNLM"/>
    </source>
</evidence>
<proteinExistence type="predicted"/>
<evidence type="ECO:0000313" key="1">
    <source>
        <dbReference type="EMBL" id="QHT09407.1"/>
    </source>
</evidence>
<dbReference type="AlphaFoldDB" id="A0A6C0CYR4"/>
<sequence>MSIVNCSNVYVKDVDDVKGLGVFAKVNISCGDIVEMGVARRVETDGNNNHLLFT</sequence>
<protein>
    <recommendedName>
        <fullName evidence="2">SET domain-containing protein</fullName>
    </recommendedName>
</protein>
<organism evidence="1">
    <name type="scientific">viral metagenome</name>
    <dbReference type="NCBI Taxonomy" id="1070528"/>
    <lineage>
        <taxon>unclassified sequences</taxon>
        <taxon>metagenomes</taxon>
        <taxon>organismal metagenomes</taxon>
    </lineage>
</organism>